<keyword evidence="1" id="KW-0812">Transmembrane</keyword>
<evidence type="ECO:0000256" key="1">
    <source>
        <dbReference type="SAM" id="Phobius"/>
    </source>
</evidence>
<dbReference type="RefSeq" id="WP_160771439.1">
    <property type="nucleotide sequence ID" value="NZ_WTYV01000002.1"/>
</dbReference>
<evidence type="ECO:0000313" key="3">
    <source>
        <dbReference type="Proteomes" id="UP000466966"/>
    </source>
</evidence>
<organism evidence="2 3">
    <name type="scientific">Alteraurantiacibacter buctensis</name>
    <dbReference type="NCBI Taxonomy" id="1503981"/>
    <lineage>
        <taxon>Bacteria</taxon>
        <taxon>Pseudomonadati</taxon>
        <taxon>Pseudomonadota</taxon>
        <taxon>Alphaproteobacteria</taxon>
        <taxon>Sphingomonadales</taxon>
        <taxon>Erythrobacteraceae</taxon>
        <taxon>Alteraurantiacibacter</taxon>
    </lineage>
</organism>
<keyword evidence="3" id="KW-1185">Reference proteome</keyword>
<evidence type="ECO:0000313" key="2">
    <source>
        <dbReference type="EMBL" id="MXO71534.1"/>
    </source>
</evidence>
<proteinExistence type="predicted"/>
<keyword evidence="1" id="KW-1133">Transmembrane helix</keyword>
<feature type="transmembrane region" description="Helical" evidence="1">
    <location>
        <begin position="61"/>
        <end position="83"/>
    </location>
</feature>
<dbReference type="AlphaFoldDB" id="A0A844YYI7"/>
<accession>A0A844YYI7</accession>
<sequence length="92" mass="9796">MTLILLLLAFLAPMACGFLLARLRPQMSGFAAALVAALALLAAFLAYSWYLAAHSMGDTPLALPALLVFGLIAWLMGFGLAFFGHSLGRRKV</sequence>
<feature type="transmembrane region" description="Helical" evidence="1">
    <location>
        <begin position="27"/>
        <end position="49"/>
    </location>
</feature>
<reference evidence="2 3" key="1">
    <citation type="submission" date="2019-12" db="EMBL/GenBank/DDBJ databases">
        <title>Genomic-based taxomic classification of the family Erythrobacteraceae.</title>
        <authorList>
            <person name="Xu L."/>
        </authorList>
    </citation>
    <scope>NUCLEOTIDE SEQUENCE [LARGE SCALE GENOMIC DNA]</scope>
    <source>
        <strain evidence="2 3">M0322</strain>
    </source>
</reference>
<dbReference type="Proteomes" id="UP000466966">
    <property type="component" value="Unassembled WGS sequence"/>
</dbReference>
<protein>
    <submittedName>
        <fullName evidence="2">Uncharacterized protein</fullName>
    </submittedName>
</protein>
<name>A0A844YYI7_9SPHN</name>
<comment type="caution">
    <text evidence="2">The sequence shown here is derived from an EMBL/GenBank/DDBJ whole genome shotgun (WGS) entry which is preliminary data.</text>
</comment>
<dbReference type="EMBL" id="WTYV01000002">
    <property type="protein sequence ID" value="MXO71534.1"/>
    <property type="molecule type" value="Genomic_DNA"/>
</dbReference>
<keyword evidence="1" id="KW-0472">Membrane</keyword>
<gene>
    <name evidence="2" type="ORF">GRI99_07745</name>
</gene>